<dbReference type="EMBL" id="JACBGI020000010">
    <property type="protein sequence ID" value="MBF6058050.1"/>
    <property type="molecule type" value="Genomic_DNA"/>
</dbReference>
<dbReference type="PANTHER" id="PTHR38011">
    <property type="entry name" value="DIHYDROFOLATE REDUCTASE FAMILY PROTEIN (AFU_ORTHOLOGUE AFUA_8G06820)"/>
    <property type="match status" value="1"/>
</dbReference>
<dbReference type="InterPro" id="IPR050765">
    <property type="entry name" value="Riboflavin_Biosynth_HTPR"/>
</dbReference>
<gene>
    <name evidence="14" type="primary">ribD</name>
    <name evidence="14" type="ORF">H8792_006810</name>
</gene>
<dbReference type="Pfam" id="PF00383">
    <property type="entry name" value="dCMP_cyt_deam_1"/>
    <property type="match status" value="1"/>
</dbReference>
<comment type="caution">
    <text evidence="14">The sequence shown here is derived from an EMBL/GenBank/DDBJ whole genome shotgun (WGS) entry which is preliminary data.</text>
</comment>
<evidence type="ECO:0000256" key="12">
    <source>
        <dbReference type="PIRNR" id="PIRNR006769"/>
    </source>
</evidence>
<dbReference type="CDD" id="cd01284">
    <property type="entry name" value="Riboflavin_deaminase-reductase"/>
    <property type="match status" value="1"/>
</dbReference>
<dbReference type="NCBIfam" id="TIGR00227">
    <property type="entry name" value="ribD_Cterm"/>
    <property type="match status" value="1"/>
</dbReference>
<feature type="domain" description="CMP/dCMP-type deaminase" evidence="13">
    <location>
        <begin position="7"/>
        <end position="119"/>
    </location>
</feature>
<accession>A0ABS0BW59</accession>
<evidence type="ECO:0000256" key="11">
    <source>
        <dbReference type="ARBA" id="ARBA00023268"/>
    </source>
</evidence>
<evidence type="ECO:0000256" key="4">
    <source>
        <dbReference type="ARBA" id="ARBA00005259"/>
    </source>
</evidence>
<comment type="pathway">
    <text evidence="2 12">Cofactor biosynthesis; riboflavin biosynthesis; 5-amino-6-(D-ribitylamino)uracil from GTP: step 2/4.</text>
</comment>
<keyword evidence="7 12" id="KW-0479">Metal-binding</keyword>
<evidence type="ECO:0000256" key="1">
    <source>
        <dbReference type="ARBA" id="ARBA00002151"/>
    </source>
</evidence>
<proteinExistence type="inferred from homology"/>
<dbReference type="InterPro" id="IPR002125">
    <property type="entry name" value="CMP_dCMP_dom"/>
</dbReference>
<keyword evidence="6 12" id="KW-0686">Riboflavin biosynthesis</keyword>
<comment type="similarity">
    <text evidence="5 12">In the C-terminal section; belongs to the HTP reductase family.</text>
</comment>
<comment type="function">
    <text evidence="1 12">Converts 2,5-diamino-6-(ribosylamino)-4(3h)-pyrimidinone 5'-phosphate into 5-amino-6-(ribosylamino)-2,4(1h,3h)-pyrimidinedione 5'-phosphate.</text>
</comment>
<keyword evidence="8 12" id="KW-0862">Zinc</keyword>
<comment type="catalytic activity">
    <reaction evidence="12">
        <text>5-amino-6-(5-phospho-D-ribitylamino)uracil + NADP(+) = 5-amino-6-(5-phospho-D-ribosylamino)uracil + NADPH + H(+)</text>
        <dbReference type="Rhea" id="RHEA:17845"/>
        <dbReference type="ChEBI" id="CHEBI:15378"/>
        <dbReference type="ChEBI" id="CHEBI:57783"/>
        <dbReference type="ChEBI" id="CHEBI:58349"/>
        <dbReference type="ChEBI" id="CHEBI:58421"/>
        <dbReference type="ChEBI" id="CHEBI:58453"/>
        <dbReference type="EC" id="1.1.1.193"/>
    </reaction>
</comment>
<comment type="catalytic activity">
    <reaction evidence="12">
        <text>2,5-diamino-6-hydroxy-4-(5-phosphoribosylamino)-pyrimidine + H2O + H(+) = 5-amino-6-(5-phospho-D-ribosylamino)uracil + NH4(+)</text>
        <dbReference type="Rhea" id="RHEA:21868"/>
        <dbReference type="ChEBI" id="CHEBI:15377"/>
        <dbReference type="ChEBI" id="CHEBI:15378"/>
        <dbReference type="ChEBI" id="CHEBI:28938"/>
        <dbReference type="ChEBI" id="CHEBI:58453"/>
        <dbReference type="ChEBI" id="CHEBI:58614"/>
        <dbReference type="EC" id="3.5.4.26"/>
    </reaction>
</comment>
<reference evidence="14 15" key="2">
    <citation type="submission" date="2020-11" db="EMBL/GenBank/DDBJ databases">
        <title>Sulfur oxidizing isolate from Hospital Hole Sinkhole.</title>
        <authorList>
            <person name="Scott K.M."/>
        </authorList>
    </citation>
    <scope>NUCLEOTIDE SEQUENCE [LARGE SCALE GENOMIC DNA]</scope>
    <source>
        <strain evidence="14 15">HH1</strain>
    </source>
</reference>
<evidence type="ECO:0000313" key="14">
    <source>
        <dbReference type="EMBL" id="MBF6058050.1"/>
    </source>
</evidence>
<keyword evidence="10 12" id="KW-0560">Oxidoreductase</keyword>
<reference evidence="14 15" key="1">
    <citation type="submission" date="2020-06" db="EMBL/GenBank/DDBJ databases">
        <authorList>
            <person name="Scott K."/>
        </authorList>
    </citation>
    <scope>NUCLEOTIDE SEQUENCE [LARGE SCALE GENOMIC DNA]</scope>
    <source>
        <strain evidence="14 15">HH1</strain>
    </source>
</reference>
<name>A0ABS0BW59_9GAMM</name>
<keyword evidence="11" id="KW-0511">Multifunctional enzyme</keyword>
<dbReference type="InterPro" id="IPR016193">
    <property type="entry name" value="Cytidine_deaminase-like"/>
</dbReference>
<dbReference type="InterPro" id="IPR016192">
    <property type="entry name" value="APOBEC/CMP_deaminase_Zn-bd"/>
</dbReference>
<evidence type="ECO:0000256" key="3">
    <source>
        <dbReference type="ARBA" id="ARBA00004910"/>
    </source>
</evidence>
<keyword evidence="15" id="KW-1185">Reference proteome</keyword>
<evidence type="ECO:0000256" key="6">
    <source>
        <dbReference type="ARBA" id="ARBA00022619"/>
    </source>
</evidence>
<dbReference type="PROSITE" id="PS00903">
    <property type="entry name" value="CYT_DCMP_DEAMINASES_1"/>
    <property type="match status" value="1"/>
</dbReference>
<dbReference type="Pfam" id="PF01872">
    <property type="entry name" value="RibD_C"/>
    <property type="match status" value="1"/>
</dbReference>
<organism evidence="14 15">
    <name type="scientific">Thiomicrorhabdus heinhorstiae</name>
    <dbReference type="NCBI Taxonomy" id="2748010"/>
    <lineage>
        <taxon>Bacteria</taxon>
        <taxon>Pseudomonadati</taxon>
        <taxon>Pseudomonadota</taxon>
        <taxon>Gammaproteobacteria</taxon>
        <taxon>Thiotrichales</taxon>
        <taxon>Piscirickettsiaceae</taxon>
        <taxon>Thiomicrorhabdus</taxon>
    </lineage>
</organism>
<keyword evidence="9 12" id="KW-0521">NADP</keyword>
<dbReference type="Gene3D" id="3.40.430.10">
    <property type="entry name" value="Dihydrofolate Reductase, subunit A"/>
    <property type="match status" value="1"/>
</dbReference>
<dbReference type="EC" id="1.1.1.193" evidence="12"/>
<dbReference type="NCBIfam" id="TIGR00326">
    <property type="entry name" value="eubact_ribD"/>
    <property type="match status" value="1"/>
</dbReference>
<evidence type="ECO:0000313" key="15">
    <source>
        <dbReference type="Proteomes" id="UP001193680"/>
    </source>
</evidence>
<evidence type="ECO:0000256" key="10">
    <source>
        <dbReference type="ARBA" id="ARBA00023002"/>
    </source>
</evidence>
<comment type="similarity">
    <text evidence="4 12">In the N-terminal section; belongs to the cytidine and deoxycytidylate deaminase family.</text>
</comment>
<dbReference type="GO" id="GO:0008703">
    <property type="term" value="F:5-amino-6-(5-phosphoribosylamino)uracil reductase activity"/>
    <property type="evidence" value="ECO:0007669"/>
    <property type="project" value="UniProtKB-EC"/>
</dbReference>
<dbReference type="InterPro" id="IPR024072">
    <property type="entry name" value="DHFR-like_dom_sf"/>
</dbReference>
<dbReference type="InterPro" id="IPR004794">
    <property type="entry name" value="Eubact_RibD"/>
</dbReference>
<comment type="cofactor">
    <cofactor evidence="12">
        <name>Zn(2+)</name>
        <dbReference type="ChEBI" id="CHEBI:29105"/>
    </cofactor>
    <text evidence="12">Binds 1 zinc ion.</text>
</comment>
<dbReference type="PANTHER" id="PTHR38011:SF7">
    <property type="entry name" value="2,5-DIAMINO-6-RIBOSYLAMINO-4(3H)-PYRIMIDINONE 5'-PHOSPHATE REDUCTASE"/>
    <property type="match status" value="1"/>
</dbReference>
<sequence>MHHEFSAEDRQYMQLALSLAAKGLYSTKPNPAVGCVLVKNGEIVGSGWHRKAGELHAERLAMAEAGEKAKGSTAYVTLEPCSHYGRTPPCADGLIEAGVARVVIAAMDPNPLVAGRGVERLSDAGIHIAVGLFEKESLELNKGFIKRMNRGLPYVRLKMASSLDGRTAMANGESQWITGAESRLEVHKMRALSGALITGIGTVLADDPSMTVRLPDEALKDMNLDAENCHPIRVVLDPNLSMPLDAKMLQQPGRTILMTSKQMAEANPALVAQFYEHKVELVAVAAEEDRLDIESVLSYLAQEEHINDVMVESGAIVAGAFISSGFVDELHSFIAPSLLGDEAKPMFFLPQLQTMNDKIQFRIESVDRFGEDIRLVLTKAN</sequence>
<dbReference type="EC" id="3.5.4.26" evidence="12"/>
<dbReference type="Proteomes" id="UP001193680">
    <property type="component" value="Unassembled WGS sequence"/>
</dbReference>
<evidence type="ECO:0000256" key="9">
    <source>
        <dbReference type="ARBA" id="ARBA00022857"/>
    </source>
</evidence>
<comment type="pathway">
    <text evidence="3 12">Cofactor biosynthesis; riboflavin biosynthesis; 5-amino-6-(D-ribitylamino)uracil from GTP: step 3/4.</text>
</comment>
<dbReference type="RefSeq" id="WP_185978191.1">
    <property type="nucleotide sequence ID" value="NZ_JACBGI020000010.1"/>
</dbReference>
<dbReference type="SUPFAM" id="SSF53927">
    <property type="entry name" value="Cytidine deaminase-like"/>
    <property type="match status" value="1"/>
</dbReference>
<keyword evidence="12 14" id="KW-0378">Hydrolase</keyword>
<evidence type="ECO:0000256" key="5">
    <source>
        <dbReference type="ARBA" id="ARBA00007417"/>
    </source>
</evidence>
<evidence type="ECO:0000259" key="13">
    <source>
        <dbReference type="PROSITE" id="PS51747"/>
    </source>
</evidence>
<dbReference type="PROSITE" id="PS51747">
    <property type="entry name" value="CYT_DCMP_DEAMINASES_2"/>
    <property type="match status" value="1"/>
</dbReference>
<dbReference type="InterPro" id="IPR002734">
    <property type="entry name" value="RibDG_C"/>
</dbReference>
<dbReference type="GO" id="GO:0008835">
    <property type="term" value="F:diaminohydroxyphosphoribosylaminopyrimidine deaminase activity"/>
    <property type="evidence" value="ECO:0007669"/>
    <property type="project" value="UniProtKB-EC"/>
</dbReference>
<dbReference type="Gene3D" id="3.40.140.10">
    <property type="entry name" value="Cytidine Deaminase, domain 2"/>
    <property type="match status" value="1"/>
</dbReference>
<dbReference type="SUPFAM" id="SSF53597">
    <property type="entry name" value="Dihydrofolate reductase-like"/>
    <property type="match status" value="1"/>
</dbReference>
<dbReference type="PIRSF" id="PIRSF006769">
    <property type="entry name" value="RibD"/>
    <property type="match status" value="1"/>
</dbReference>
<dbReference type="InterPro" id="IPR011549">
    <property type="entry name" value="RibD_C"/>
</dbReference>
<protein>
    <recommendedName>
        <fullName evidence="12">Riboflavin biosynthesis protein RibD</fullName>
    </recommendedName>
    <domain>
        <recommendedName>
            <fullName evidence="12">Diaminohydroxyphosphoribosylaminopyrimidine deaminase</fullName>
            <shortName evidence="12">DRAP deaminase</shortName>
            <ecNumber evidence="12">3.5.4.26</ecNumber>
        </recommendedName>
        <alternativeName>
            <fullName evidence="12">Riboflavin-specific deaminase</fullName>
        </alternativeName>
    </domain>
    <domain>
        <recommendedName>
            <fullName evidence="12">5-amino-6-(5-phosphoribosylamino)uracil reductase</fullName>
            <ecNumber evidence="12">1.1.1.193</ecNumber>
        </recommendedName>
        <alternativeName>
            <fullName evidence="12">HTP reductase</fullName>
        </alternativeName>
    </domain>
</protein>
<evidence type="ECO:0000256" key="7">
    <source>
        <dbReference type="ARBA" id="ARBA00022723"/>
    </source>
</evidence>
<evidence type="ECO:0000256" key="2">
    <source>
        <dbReference type="ARBA" id="ARBA00004882"/>
    </source>
</evidence>
<evidence type="ECO:0000256" key="8">
    <source>
        <dbReference type="ARBA" id="ARBA00022833"/>
    </source>
</evidence>